<comment type="similarity">
    <text evidence="1">Belongs to the type III secretion exporter family.</text>
</comment>
<gene>
    <name evidence="3" type="ORF">CCZ37_07365</name>
</gene>
<dbReference type="PANTHER" id="PTHR30531:SF14">
    <property type="entry name" value="SURFACE PRESENTATION OF ANTIGENS PROTEIN SPAS"/>
    <property type="match status" value="1"/>
</dbReference>
<evidence type="ECO:0000313" key="3">
    <source>
        <dbReference type="EMBL" id="ASU22420.1"/>
    </source>
</evidence>
<keyword evidence="2" id="KW-1133">Transmembrane helix</keyword>
<feature type="transmembrane region" description="Helical" evidence="2">
    <location>
        <begin position="139"/>
        <end position="156"/>
    </location>
</feature>
<organism evidence="3 4">
    <name type="scientific">Vibrio qinghaiensis</name>
    <dbReference type="NCBI Taxonomy" id="2025808"/>
    <lineage>
        <taxon>Bacteria</taxon>
        <taxon>Pseudomonadati</taxon>
        <taxon>Pseudomonadota</taxon>
        <taxon>Gammaproteobacteria</taxon>
        <taxon>Vibrionales</taxon>
        <taxon>Vibrionaceae</taxon>
        <taxon>Vibrio</taxon>
    </lineage>
</organism>
<dbReference type="GO" id="GO:0009306">
    <property type="term" value="P:protein secretion"/>
    <property type="evidence" value="ECO:0007669"/>
    <property type="project" value="InterPro"/>
</dbReference>
<name>A0A223MXX6_9VIBR</name>
<feature type="transmembrane region" description="Helical" evidence="2">
    <location>
        <begin position="72"/>
        <end position="100"/>
    </location>
</feature>
<reference evidence="3 4" key="1">
    <citation type="submission" date="2017-08" db="EMBL/GenBank/DDBJ databases">
        <title>The Vibrio qinghaiensis sp.-Q67 is a luminous bacteria isolated firstly from Qinghai lake, Qinghai province, China, which has been proved to be very sensitive to detect environmental and food pollutants. Therefore, complete genome analysis of V. qinghaiensis sp.-Q67 highlights the potential application of this strain on detection of hazards in the contaminated environments.</title>
        <authorList>
            <person name="Gong L."/>
        </authorList>
    </citation>
    <scope>NUCLEOTIDE SEQUENCE [LARGE SCALE GENOMIC DNA]</scope>
    <source>
        <strain evidence="3 4">Q67</strain>
    </source>
</reference>
<dbReference type="Pfam" id="PF01312">
    <property type="entry name" value="Bac_export_2"/>
    <property type="match status" value="1"/>
</dbReference>
<dbReference type="SUPFAM" id="SSF160544">
    <property type="entry name" value="EscU C-terminal domain-like"/>
    <property type="match status" value="1"/>
</dbReference>
<dbReference type="PANTHER" id="PTHR30531">
    <property type="entry name" value="FLAGELLAR BIOSYNTHETIC PROTEIN FLHB"/>
    <property type="match status" value="1"/>
</dbReference>
<sequence>MESTEPKKYPPTDKKLRDLKKKGQFPKTELAEPTLELIAFVLIFSGMIFLMFKHNDEWFEVMLYADAQVGFHLVMSILGLFIGSVLIIKLVMATISWVLINNTVINTESLGFKIEKIHPVTGFKNIFGVEALSRALRKVLELLFLLFLIKYVFDITNGELNILKETNNSSDFLYKFMFYIVLVSIIYIVYGICVGSVDFLVERYHFHQKNRMTFTEMKNEMKETEGSPEIKSERKRKMREVMDSPIVKGRHPTFALANPTHILVPICYDLNIDRAPVVLQICTDLLAQEERKRLQEMNVPIIENKLLARAFYRKMKNGEDFIPKEFYHDVAIILSALKRQKNAKKI</sequence>
<keyword evidence="2" id="KW-0472">Membrane</keyword>
<dbReference type="AlphaFoldDB" id="A0A223MXX6"/>
<dbReference type="EMBL" id="CP022741">
    <property type="protein sequence ID" value="ASU22420.1"/>
    <property type="molecule type" value="Genomic_DNA"/>
</dbReference>
<dbReference type="Gene3D" id="3.40.1690.10">
    <property type="entry name" value="secretion proteins EscU"/>
    <property type="match status" value="1"/>
</dbReference>
<keyword evidence="4" id="KW-1185">Reference proteome</keyword>
<dbReference type="InterPro" id="IPR029025">
    <property type="entry name" value="T3SS_substrate_exporter_C"/>
</dbReference>
<dbReference type="InterPro" id="IPR006135">
    <property type="entry name" value="T3SS_substrate_exporter"/>
</dbReference>
<evidence type="ECO:0000256" key="1">
    <source>
        <dbReference type="ARBA" id="ARBA00010690"/>
    </source>
</evidence>
<dbReference type="RefSeq" id="WP_094500179.1">
    <property type="nucleotide sequence ID" value="NZ_CAWNHI010000001.1"/>
</dbReference>
<keyword evidence="2" id="KW-0812">Transmembrane</keyword>
<dbReference type="Proteomes" id="UP000215148">
    <property type="component" value="Chromosome 1"/>
</dbReference>
<accession>A0A223MXX6</accession>
<proteinExistence type="inferred from homology"/>
<feature type="transmembrane region" description="Helical" evidence="2">
    <location>
        <begin position="176"/>
        <end position="201"/>
    </location>
</feature>
<evidence type="ECO:0000256" key="2">
    <source>
        <dbReference type="SAM" id="Phobius"/>
    </source>
</evidence>
<dbReference type="KEGG" id="vqi:CCZ37_07365"/>
<dbReference type="GO" id="GO:0005886">
    <property type="term" value="C:plasma membrane"/>
    <property type="evidence" value="ECO:0007669"/>
    <property type="project" value="TreeGrafter"/>
</dbReference>
<evidence type="ECO:0000313" key="4">
    <source>
        <dbReference type="Proteomes" id="UP000215148"/>
    </source>
</evidence>
<feature type="transmembrane region" description="Helical" evidence="2">
    <location>
        <begin position="30"/>
        <end position="52"/>
    </location>
</feature>
<dbReference type="PRINTS" id="PR00950">
    <property type="entry name" value="TYPE3IMSPROT"/>
</dbReference>
<protein>
    <submittedName>
        <fullName evidence="3">Type III secretion protein</fullName>
    </submittedName>
</protein>